<evidence type="ECO:0000256" key="5">
    <source>
        <dbReference type="ARBA" id="ARBA00023204"/>
    </source>
</evidence>
<evidence type="ECO:0000256" key="7">
    <source>
        <dbReference type="ARBA" id="ARBA00029496"/>
    </source>
</evidence>
<keyword evidence="4" id="KW-0233">DNA recombination</keyword>
<proteinExistence type="inferred from homology"/>
<keyword evidence="6" id="KW-0539">Nucleus</keyword>
<dbReference type="EMBL" id="JH169532">
    <property type="protein sequence ID" value="EHB06903.1"/>
    <property type="molecule type" value="Genomic_DNA"/>
</dbReference>
<name>G5BC92_HETGA</name>
<sequence>MATFVDSRDSSFSSQSSSCEFGATWSLQVKMRRIRVPGQCIPGCQPGTRHGGSSKPELFCKVLMYQPLELAELQAELKQNGIRVPMGKLLETLDALCITFTTATAQKEKLKQKGQQRGRKKGERD</sequence>
<evidence type="ECO:0000256" key="6">
    <source>
        <dbReference type="ARBA" id="ARBA00023242"/>
    </source>
</evidence>
<dbReference type="Pfam" id="PF09494">
    <property type="entry name" value="Slx4"/>
    <property type="match status" value="1"/>
</dbReference>
<dbReference type="AlphaFoldDB" id="G5BC92"/>
<dbReference type="GO" id="GO:0006260">
    <property type="term" value="P:DNA replication"/>
    <property type="evidence" value="ECO:0007669"/>
    <property type="project" value="InterPro"/>
</dbReference>
<dbReference type="InParanoid" id="G5BC92"/>
<keyword evidence="8" id="KW-0540">Nuclease</keyword>
<gene>
    <name evidence="8" type="ORF">GW7_08674</name>
</gene>
<evidence type="ECO:0000256" key="3">
    <source>
        <dbReference type="ARBA" id="ARBA00022763"/>
    </source>
</evidence>
<comment type="similarity">
    <text evidence="2">Belongs to the SLX4 family.</text>
</comment>
<dbReference type="Proteomes" id="UP000006813">
    <property type="component" value="Unassembled WGS sequence"/>
</dbReference>
<dbReference type="GO" id="GO:0004519">
    <property type="term" value="F:endonuclease activity"/>
    <property type="evidence" value="ECO:0007669"/>
    <property type="project" value="UniProtKB-KW"/>
</dbReference>
<reference evidence="8 9" key="1">
    <citation type="journal article" date="2011" name="Nature">
        <title>Genome sequencing reveals insights into physiology and longevity of the naked mole rat.</title>
        <authorList>
            <person name="Kim E.B."/>
            <person name="Fang X."/>
            <person name="Fushan A.A."/>
            <person name="Huang Z."/>
            <person name="Lobanov A.V."/>
            <person name="Han L."/>
            <person name="Marino S.M."/>
            <person name="Sun X."/>
            <person name="Turanov A.A."/>
            <person name="Yang P."/>
            <person name="Yim S.H."/>
            <person name="Zhao X."/>
            <person name="Kasaikina M.V."/>
            <person name="Stoletzki N."/>
            <person name="Peng C."/>
            <person name="Polak P."/>
            <person name="Xiong Z."/>
            <person name="Kiezun A."/>
            <person name="Zhu Y."/>
            <person name="Chen Y."/>
            <person name="Kryukov G.V."/>
            <person name="Zhang Q."/>
            <person name="Peshkin L."/>
            <person name="Yang L."/>
            <person name="Bronson R.T."/>
            <person name="Buffenstein R."/>
            <person name="Wang B."/>
            <person name="Han C."/>
            <person name="Li Q."/>
            <person name="Chen L."/>
            <person name="Zhao W."/>
            <person name="Sunyaev S.R."/>
            <person name="Park T.J."/>
            <person name="Zhang G."/>
            <person name="Wang J."/>
            <person name="Gladyshev V.N."/>
        </authorList>
    </citation>
    <scope>NUCLEOTIDE SEQUENCE [LARGE SCALE GENOMIC DNA]</scope>
</reference>
<evidence type="ECO:0000313" key="8">
    <source>
        <dbReference type="EMBL" id="EHB06903.1"/>
    </source>
</evidence>
<keyword evidence="3" id="KW-0227">DNA damage</keyword>
<dbReference type="InterPro" id="IPR018574">
    <property type="entry name" value="Structure-sp_endonuc_su_Slx4"/>
</dbReference>
<accession>G5BC92</accession>
<dbReference type="GO" id="GO:0033557">
    <property type="term" value="C:Slx1-Slx4 complex"/>
    <property type="evidence" value="ECO:0007669"/>
    <property type="project" value="InterPro"/>
</dbReference>
<evidence type="ECO:0000256" key="2">
    <source>
        <dbReference type="ARBA" id="ARBA00006661"/>
    </source>
</evidence>
<dbReference type="PANTHER" id="PTHR21541:SF3">
    <property type="entry name" value="STRUCTURE-SPECIFIC ENDONUCLEASE SUBUNIT SLX4"/>
    <property type="match status" value="1"/>
</dbReference>
<keyword evidence="8" id="KW-0378">Hydrolase</keyword>
<evidence type="ECO:0000256" key="1">
    <source>
        <dbReference type="ARBA" id="ARBA00004123"/>
    </source>
</evidence>
<dbReference type="PANTHER" id="PTHR21541">
    <property type="entry name" value="BTB POZ DOMAIN CONTAINING 12"/>
    <property type="match status" value="1"/>
</dbReference>
<evidence type="ECO:0000313" key="9">
    <source>
        <dbReference type="Proteomes" id="UP000006813"/>
    </source>
</evidence>
<keyword evidence="5" id="KW-0234">DNA repair</keyword>
<evidence type="ECO:0000256" key="4">
    <source>
        <dbReference type="ARBA" id="ARBA00023172"/>
    </source>
</evidence>
<comment type="subcellular location">
    <subcellularLocation>
        <location evidence="1">Nucleus</location>
    </subcellularLocation>
</comment>
<dbReference type="STRING" id="10181.G5BC92"/>
<dbReference type="GO" id="GO:0006281">
    <property type="term" value="P:DNA repair"/>
    <property type="evidence" value="ECO:0007669"/>
    <property type="project" value="UniProtKB-KW"/>
</dbReference>
<keyword evidence="8" id="KW-0255">Endonuclease</keyword>
<organism evidence="8 9">
    <name type="scientific">Heterocephalus glaber</name>
    <name type="common">Naked mole rat</name>
    <dbReference type="NCBI Taxonomy" id="10181"/>
    <lineage>
        <taxon>Eukaryota</taxon>
        <taxon>Metazoa</taxon>
        <taxon>Chordata</taxon>
        <taxon>Craniata</taxon>
        <taxon>Vertebrata</taxon>
        <taxon>Euteleostomi</taxon>
        <taxon>Mammalia</taxon>
        <taxon>Eutheria</taxon>
        <taxon>Euarchontoglires</taxon>
        <taxon>Glires</taxon>
        <taxon>Rodentia</taxon>
        <taxon>Hystricomorpha</taxon>
        <taxon>Bathyergidae</taxon>
        <taxon>Heterocephalus</taxon>
    </lineage>
</organism>
<dbReference type="GO" id="GO:0000712">
    <property type="term" value="P:resolution of meiotic recombination intermediates"/>
    <property type="evidence" value="ECO:0007669"/>
    <property type="project" value="TreeGrafter"/>
</dbReference>
<protein>
    <recommendedName>
        <fullName evidence="7">Structure-specific endonuclease subunit SLX4</fullName>
    </recommendedName>
</protein>